<name>A0ABV3Q1B1_9BACL</name>
<evidence type="ECO:0000313" key="1">
    <source>
        <dbReference type="EMBL" id="MEW9501135.1"/>
    </source>
</evidence>
<protein>
    <submittedName>
        <fullName evidence="1">Uncharacterized protein</fullName>
    </submittedName>
</protein>
<dbReference type="Proteomes" id="UP001556040">
    <property type="component" value="Unassembled WGS sequence"/>
</dbReference>
<gene>
    <name evidence="1" type="ORF">AB1471_04870</name>
</gene>
<reference evidence="1 2" key="1">
    <citation type="journal article" date="1979" name="Int. J. Syst. Evol. Microbiol.">
        <title>Bacillus globisporus subsp. marinus subsp. nov.</title>
        <authorList>
            <person name="Liu H."/>
        </authorList>
    </citation>
    <scope>NUCLEOTIDE SEQUENCE [LARGE SCALE GENOMIC DNA]</scope>
    <source>
        <strain evidence="1 2">DSM 1297</strain>
    </source>
</reference>
<dbReference type="EMBL" id="JBFMIA010000002">
    <property type="protein sequence ID" value="MEW9501135.1"/>
    <property type="molecule type" value="Genomic_DNA"/>
</dbReference>
<organism evidence="1 2">
    <name type="scientific">Jeotgalibacillus marinus</name>
    <dbReference type="NCBI Taxonomy" id="86667"/>
    <lineage>
        <taxon>Bacteria</taxon>
        <taxon>Bacillati</taxon>
        <taxon>Bacillota</taxon>
        <taxon>Bacilli</taxon>
        <taxon>Bacillales</taxon>
        <taxon>Caryophanaceae</taxon>
        <taxon>Jeotgalibacillus</taxon>
    </lineage>
</organism>
<accession>A0ABV3Q1B1</accession>
<dbReference type="RefSeq" id="WP_367778608.1">
    <property type="nucleotide sequence ID" value="NZ_JBFMIA010000002.1"/>
</dbReference>
<sequence>MHENISNDYFTYNLGRYEDGEIDWYSVNNSYHSNGEKPSIVALDDGVVLTVYISDTTDRLTYNLDEYKDGRLTAISSVSSNPHEEMAVNRSVTVMDDGGILISQESASGELYYVVGTYNGGRTLEWFDRSWTKYADGNNPSLTVLDDGQLVNVYEDQTSNNIYYQLGEFEEGVINWSDKPIHYSVGENPSVTVLDNGHIAAVREEDGLLYYDVGEYTDGKIDWNIEIPIEIPELKYLNIDEVDPDNNYAWGEDSAITVLQNGLVLAVKDRLGDLGFQLGEYLDGKMYWTRPVDFEKGHNPSLTTSWDGTVIVTYHQTGFPQHRLYYQTVRVPNVGEISALF</sequence>
<proteinExistence type="predicted"/>
<keyword evidence="2" id="KW-1185">Reference proteome</keyword>
<comment type="caution">
    <text evidence="1">The sequence shown here is derived from an EMBL/GenBank/DDBJ whole genome shotgun (WGS) entry which is preliminary data.</text>
</comment>
<evidence type="ECO:0000313" key="2">
    <source>
        <dbReference type="Proteomes" id="UP001556040"/>
    </source>
</evidence>